<dbReference type="EMBL" id="QJKF01000002">
    <property type="protein sequence ID" value="PXX69292.1"/>
    <property type="molecule type" value="Genomic_DNA"/>
</dbReference>
<keyword evidence="3" id="KW-1185">Reference proteome</keyword>
<dbReference type="Proteomes" id="UP000247569">
    <property type="component" value="Unassembled WGS sequence"/>
</dbReference>
<dbReference type="GO" id="GO:0016853">
    <property type="term" value="F:isomerase activity"/>
    <property type="evidence" value="ECO:0007669"/>
    <property type="project" value="UniProtKB-KW"/>
</dbReference>
<dbReference type="InterPro" id="IPR006311">
    <property type="entry name" value="TAT_signal"/>
</dbReference>
<dbReference type="InterPro" id="IPR015943">
    <property type="entry name" value="WD40/YVTN_repeat-like_dom_sf"/>
</dbReference>
<dbReference type="InterPro" id="IPR019405">
    <property type="entry name" value="Lactonase_7-beta_prop"/>
</dbReference>
<gene>
    <name evidence="2" type="ORF">DFR70_102981</name>
</gene>
<reference evidence="2 3" key="1">
    <citation type="submission" date="2018-05" db="EMBL/GenBank/DDBJ databases">
        <title>Genomic Encyclopedia of Type Strains, Phase IV (KMG-IV): sequencing the most valuable type-strain genomes for metagenomic binning, comparative biology and taxonomic classification.</title>
        <authorList>
            <person name="Goeker M."/>
        </authorList>
    </citation>
    <scope>NUCLEOTIDE SEQUENCE [LARGE SCALE GENOMIC DNA]</scope>
    <source>
        <strain evidence="2 3">DSM 44704</strain>
    </source>
</reference>
<keyword evidence="2" id="KW-0413">Isomerase</keyword>
<dbReference type="InterPro" id="IPR050282">
    <property type="entry name" value="Cycloisomerase_2"/>
</dbReference>
<dbReference type="InterPro" id="IPR011048">
    <property type="entry name" value="Haem_d1_sf"/>
</dbReference>
<protein>
    <submittedName>
        <fullName evidence="2">6-phosphogluconolactonase (Cycloisomerase 2 family)</fullName>
    </submittedName>
</protein>
<dbReference type="PANTHER" id="PTHR30344:SF1">
    <property type="entry name" value="6-PHOSPHOGLUCONOLACTONASE"/>
    <property type="match status" value="1"/>
</dbReference>
<accession>A0A318KC13</accession>
<organism evidence="2 3">
    <name type="scientific">Nocardia tenerifensis</name>
    <dbReference type="NCBI Taxonomy" id="228006"/>
    <lineage>
        <taxon>Bacteria</taxon>
        <taxon>Bacillati</taxon>
        <taxon>Actinomycetota</taxon>
        <taxon>Actinomycetes</taxon>
        <taxon>Mycobacteriales</taxon>
        <taxon>Nocardiaceae</taxon>
        <taxon>Nocardia</taxon>
    </lineage>
</organism>
<dbReference type="AlphaFoldDB" id="A0A318KC13"/>
<dbReference type="PROSITE" id="PS51318">
    <property type="entry name" value="TAT"/>
    <property type="match status" value="1"/>
</dbReference>
<comment type="similarity">
    <text evidence="1">Belongs to the cycloisomerase 2 family.</text>
</comment>
<dbReference type="RefSeq" id="WP_110293445.1">
    <property type="nucleotide sequence ID" value="NZ_QJKF01000002.1"/>
</dbReference>
<dbReference type="Pfam" id="PF10282">
    <property type="entry name" value="Lactonase"/>
    <property type="match status" value="1"/>
</dbReference>
<evidence type="ECO:0000313" key="2">
    <source>
        <dbReference type="EMBL" id="PXX69292.1"/>
    </source>
</evidence>
<dbReference type="GO" id="GO:0017057">
    <property type="term" value="F:6-phosphogluconolactonase activity"/>
    <property type="evidence" value="ECO:0007669"/>
    <property type="project" value="TreeGrafter"/>
</dbReference>
<evidence type="ECO:0000313" key="3">
    <source>
        <dbReference type="Proteomes" id="UP000247569"/>
    </source>
</evidence>
<comment type="caution">
    <text evidence="2">The sequence shown here is derived from an EMBL/GenBank/DDBJ whole genome shotgun (WGS) entry which is preliminary data.</text>
</comment>
<sequence length="381" mass="39268">MRDGEIGRRRVLGILGGAAGVGLAAAAGVVRPATARAAGSGRAFIGSYTSGGAGGFSVGIAAVDPGTGRLTVRNTVAVADPSFLALSPDRRYLYAVNEGSGAGTATAIDVHRQRPAVLNTVAVQGDAPTHLCVAPDGRHVLTANYTSGSVSVLEVAYDGRLGAVTDVAQHTGRGPDPDRQTGPHAHQVSFDPSGRWVLAVDLGVDSVYVYRLVGGELIRHAQVALAPGSGPRHLTFHPDGRTVFLANELNSTVTVLDWQADRGELRAGPSVPADTNTGGERNYPSAPVVAADGRFLYLANRGHDNIATFALVGGLPMPIGTTPCGGKFPRHLTLSPDGRRLYAANQKSNSVTWLDLDPLTGLPAAPTAPLAATAATCVLFE</sequence>
<dbReference type="OrthoDB" id="9790815at2"/>
<dbReference type="SUPFAM" id="SSF51004">
    <property type="entry name" value="C-terminal (heme d1) domain of cytochrome cd1-nitrite reductase"/>
    <property type="match status" value="1"/>
</dbReference>
<name>A0A318KC13_9NOCA</name>
<proteinExistence type="inferred from homology"/>
<dbReference type="GO" id="GO:0005829">
    <property type="term" value="C:cytosol"/>
    <property type="evidence" value="ECO:0007669"/>
    <property type="project" value="TreeGrafter"/>
</dbReference>
<evidence type="ECO:0000256" key="1">
    <source>
        <dbReference type="ARBA" id="ARBA00005564"/>
    </source>
</evidence>
<dbReference type="PANTHER" id="PTHR30344">
    <property type="entry name" value="6-PHOSPHOGLUCONOLACTONASE-RELATED"/>
    <property type="match status" value="1"/>
</dbReference>
<dbReference type="Gene3D" id="2.130.10.10">
    <property type="entry name" value="YVTN repeat-like/Quinoprotein amine dehydrogenase"/>
    <property type="match status" value="1"/>
</dbReference>